<protein>
    <submittedName>
        <fullName evidence="1">Uncharacterized protein</fullName>
    </submittedName>
</protein>
<comment type="caution">
    <text evidence="1">The sequence shown here is derived from an EMBL/GenBank/DDBJ whole genome shotgun (WGS) entry which is preliminary data.</text>
</comment>
<evidence type="ECO:0000313" key="1">
    <source>
        <dbReference type="EMBL" id="KKK67757.1"/>
    </source>
</evidence>
<gene>
    <name evidence="1" type="ORF">LCGC14_2950870</name>
</gene>
<proteinExistence type="predicted"/>
<accession>A0A0F8XF09</accession>
<sequence length="73" mass="8204">MPPAGARYVEKFHGVKVYEDDECPPDYVYMDDSAIIAQAWNGMTRKLAAALIERREAVNGFNAQTISSVLQQR</sequence>
<reference evidence="1" key="1">
    <citation type="journal article" date="2015" name="Nature">
        <title>Complex archaea that bridge the gap between prokaryotes and eukaryotes.</title>
        <authorList>
            <person name="Spang A."/>
            <person name="Saw J.H."/>
            <person name="Jorgensen S.L."/>
            <person name="Zaremba-Niedzwiedzka K."/>
            <person name="Martijn J."/>
            <person name="Lind A.E."/>
            <person name="van Eijk R."/>
            <person name="Schleper C."/>
            <person name="Guy L."/>
            <person name="Ettema T.J."/>
        </authorList>
    </citation>
    <scope>NUCLEOTIDE SEQUENCE</scope>
</reference>
<name>A0A0F8XF09_9ZZZZ</name>
<dbReference type="EMBL" id="LAZR01059451">
    <property type="protein sequence ID" value="KKK67757.1"/>
    <property type="molecule type" value="Genomic_DNA"/>
</dbReference>
<dbReference type="AlphaFoldDB" id="A0A0F8XF09"/>
<organism evidence="1">
    <name type="scientific">marine sediment metagenome</name>
    <dbReference type="NCBI Taxonomy" id="412755"/>
    <lineage>
        <taxon>unclassified sequences</taxon>
        <taxon>metagenomes</taxon>
        <taxon>ecological metagenomes</taxon>
    </lineage>
</organism>